<dbReference type="EMBL" id="FOMW01000007">
    <property type="protein sequence ID" value="SFE42288.1"/>
    <property type="molecule type" value="Genomic_DNA"/>
</dbReference>
<protein>
    <recommendedName>
        <fullName evidence="2">Enoyl reductase (ER) domain-containing protein</fullName>
    </recommendedName>
</protein>
<dbReference type="InterPro" id="IPR041694">
    <property type="entry name" value="ADH_N_2"/>
</dbReference>
<dbReference type="InterPro" id="IPR011032">
    <property type="entry name" value="GroES-like_sf"/>
</dbReference>
<evidence type="ECO:0000313" key="4">
    <source>
        <dbReference type="Proteomes" id="UP000198977"/>
    </source>
</evidence>
<dbReference type="PANTHER" id="PTHR43205:SF7">
    <property type="entry name" value="PROSTAGLANDIN REDUCTASE 1"/>
    <property type="match status" value="1"/>
</dbReference>
<feature type="domain" description="Enoyl reductase (ER)" evidence="2">
    <location>
        <begin position="19"/>
        <end position="343"/>
    </location>
</feature>
<dbReference type="SUPFAM" id="SSF50129">
    <property type="entry name" value="GroES-like"/>
    <property type="match status" value="1"/>
</dbReference>
<evidence type="ECO:0000256" key="1">
    <source>
        <dbReference type="ARBA" id="ARBA00023002"/>
    </source>
</evidence>
<keyword evidence="4" id="KW-1185">Reference proteome</keyword>
<dbReference type="Proteomes" id="UP000198977">
    <property type="component" value="Unassembled WGS sequence"/>
</dbReference>
<dbReference type="PANTHER" id="PTHR43205">
    <property type="entry name" value="PROSTAGLANDIN REDUCTASE"/>
    <property type="match status" value="1"/>
</dbReference>
<dbReference type="RefSeq" id="WP_093923901.1">
    <property type="nucleotide sequence ID" value="NZ_FOMW01000007.1"/>
</dbReference>
<dbReference type="InterPro" id="IPR036291">
    <property type="entry name" value="NAD(P)-bd_dom_sf"/>
</dbReference>
<name>A0A1I2AFG1_9RHOB</name>
<gene>
    <name evidence="3" type="ORF">SAMN04488523_10759</name>
</gene>
<evidence type="ECO:0000259" key="2">
    <source>
        <dbReference type="SMART" id="SM00829"/>
    </source>
</evidence>
<dbReference type="OrthoDB" id="9805663at2"/>
<accession>A0A1I2AFG1</accession>
<dbReference type="GO" id="GO:0016628">
    <property type="term" value="F:oxidoreductase activity, acting on the CH-CH group of donors, NAD or NADP as acceptor"/>
    <property type="evidence" value="ECO:0007669"/>
    <property type="project" value="InterPro"/>
</dbReference>
<dbReference type="InterPro" id="IPR045010">
    <property type="entry name" value="MDR_fam"/>
</dbReference>
<proteinExistence type="predicted"/>
<dbReference type="CDD" id="cd05288">
    <property type="entry name" value="PGDH"/>
    <property type="match status" value="1"/>
</dbReference>
<dbReference type="STRING" id="74348.SAMN04488523_10759"/>
<dbReference type="SUPFAM" id="SSF51735">
    <property type="entry name" value="NAD(P)-binding Rossmann-fold domains"/>
    <property type="match status" value="1"/>
</dbReference>
<keyword evidence="1" id="KW-0560">Oxidoreductase</keyword>
<dbReference type="Gene3D" id="3.40.50.720">
    <property type="entry name" value="NAD(P)-binding Rossmann-like Domain"/>
    <property type="match status" value="1"/>
</dbReference>
<organism evidence="3 4">
    <name type="scientific">Sulfitobacter brevis</name>
    <dbReference type="NCBI Taxonomy" id="74348"/>
    <lineage>
        <taxon>Bacteria</taxon>
        <taxon>Pseudomonadati</taxon>
        <taxon>Pseudomonadota</taxon>
        <taxon>Alphaproteobacteria</taxon>
        <taxon>Rhodobacterales</taxon>
        <taxon>Roseobacteraceae</taxon>
        <taxon>Sulfitobacter</taxon>
    </lineage>
</organism>
<sequence length="346" mass="36284">MTDQMQRIVLASRPDGTPTADNFRLETAALPTPAEGEILVRVEFMSLDPYMRGRMDDAKSYAKPVPVGGLMEGGSVGEVLVSNSKDFAPGDKVFGPFGWATHAAAPASLCRKVDPDLAPITTSLGALGMPGFTGWLGLTEFGRPKKGETLVVAAATGPVGSMVGQIAKSLGLRTVGIAGGADKCALATDHFGFDACLDHSAYDDAKSLRAAIKDACPDGVDIYFENVGGKVLDAVLPLMNPHGRIPICGMIAWYNAGGLGANAQSEALTAPRLWRTILVNFLSVNGFIISNHWNRFPEFLAEVGPKVGSGEISIQEDITEGLENAPQAFIDLLTGGNVGKAIVKVG</sequence>
<dbReference type="SMART" id="SM00829">
    <property type="entry name" value="PKS_ER"/>
    <property type="match status" value="1"/>
</dbReference>
<dbReference type="Pfam" id="PF16884">
    <property type="entry name" value="ADH_N_2"/>
    <property type="match status" value="1"/>
</dbReference>
<dbReference type="Gene3D" id="3.90.180.10">
    <property type="entry name" value="Medium-chain alcohol dehydrogenases, catalytic domain"/>
    <property type="match status" value="1"/>
</dbReference>
<dbReference type="AlphaFoldDB" id="A0A1I2AFG1"/>
<evidence type="ECO:0000313" key="3">
    <source>
        <dbReference type="EMBL" id="SFE42288.1"/>
    </source>
</evidence>
<dbReference type="FunFam" id="3.40.50.720:FF:000121">
    <property type="entry name" value="Prostaglandin reductase 2"/>
    <property type="match status" value="1"/>
</dbReference>
<dbReference type="Pfam" id="PF00107">
    <property type="entry name" value="ADH_zinc_N"/>
    <property type="match status" value="1"/>
</dbReference>
<reference evidence="3 4" key="1">
    <citation type="submission" date="2016-10" db="EMBL/GenBank/DDBJ databases">
        <authorList>
            <person name="de Groot N.N."/>
        </authorList>
    </citation>
    <scope>NUCLEOTIDE SEQUENCE [LARGE SCALE GENOMIC DNA]</scope>
    <source>
        <strain evidence="3 4">DSM 11443</strain>
    </source>
</reference>
<dbReference type="InterPro" id="IPR020843">
    <property type="entry name" value="ER"/>
</dbReference>
<dbReference type="InterPro" id="IPR013149">
    <property type="entry name" value="ADH-like_C"/>
</dbReference>